<gene>
    <name evidence="2" type="ORF">SAMN02745883_02027</name>
</gene>
<dbReference type="Proteomes" id="UP000184082">
    <property type="component" value="Unassembled WGS sequence"/>
</dbReference>
<proteinExistence type="predicted"/>
<dbReference type="PANTHER" id="PTHR39341">
    <property type="entry name" value="BSL7085 PROTEIN"/>
    <property type="match status" value="1"/>
</dbReference>
<dbReference type="Pfam" id="PF08984">
    <property type="entry name" value="DUF1858"/>
    <property type="match status" value="1"/>
</dbReference>
<evidence type="ECO:0000259" key="1">
    <source>
        <dbReference type="Pfam" id="PF08984"/>
    </source>
</evidence>
<reference evidence="2 3" key="1">
    <citation type="submission" date="2016-11" db="EMBL/GenBank/DDBJ databases">
        <authorList>
            <person name="Jaros S."/>
            <person name="Januszkiewicz K."/>
            <person name="Wedrychowicz H."/>
        </authorList>
    </citation>
    <scope>NUCLEOTIDE SEQUENCE [LARGE SCALE GENOMIC DNA]</scope>
    <source>
        <strain evidence="2 3">DSM 14501</strain>
    </source>
</reference>
<feature type="domain" description="DUF1858" evidence="1">
    <location>
        <begin position="4"/>
        <end position="56"/>
    </location>
</feature>
<organism evidence="2 3">
    <name type="scientific">Caminicella sporogenes DSM 14501</name>
    <dbReference type="NCBI Taxonomy" id="1121266"/>
    <lineage>
        <taxon>Bacteria</taxon>
        <taxon>Bacillati</taxon>
        <taxon>Bacillota</taxon>
        <taxon>Clostridia</taxon>
        <taxon>Peptostreptococcales</taxon>
        <taxon>Caminicellaceae</taxon>
        <taxon>Caminicella</taxon>
    </lineage>
</organism>
<sequence length="69" mass="7978">MRYNKDMTISEIVFSDFKTIEVFKKYGLSCLRCLGAETETLEEIARINEINLNKMIEDLNNVGRENACV</sequence>
<dbReference type="InterPro" id="IPR015077">
    <property type="entry name" value="DUF1858"/>
</dbReference>
<dbReference type="EMBL" id="FRAJ01000018">
    <property type="protein sequence ID" value="SHK43002.1"/>
    <property type="molecule type" value="Genomic_DNA"/>
</dbReference>
<dbReference type="Gene3D" id="1.10.3910.10">
    <property type="entry name" value="SP0561-like"/>
    <property type="match status" value="1"/>
</dbReference>
<evidence type="ECO:0000313" key="2">
    <source>
        <dbReference type="EMBL" id="SHK43002.1"/>
    </source>
</evidence>
<dbReference type="SUPFAM" id="SSF140683">
    <property type="entry name" value="SP0561-like"/>
    <property type="match status" value="1"/>
</dbReference>
<dbReference type="AlphaFoldDB" id="A0A1M6SE14"/>
<dbReference type="PANTHER" id="PTHR39341:SF1">
    <property type="entry name" value="DUF1858 DOMAIN-CONTAINING PROTEIN"/>
    <property type="match status" value="1"/>
</dbReference>
<dbReference type="InterPro" id="IPR023883">
    <property type="entry name" value="CHP03980_redox-disulphide"/>
</dbReference>
<dbReference type="InterPro" id="IPR038062">
    <property type="entry name" value="ScdA-like_N_sf"/>
</dbReference>
<dbReference type="RefSeq" id="WP_242945080.1">
    <property type="nucleotide sequence ID" value="NZ_FRAJ01000018.1"/>
</dbReference>
<dbReference type="NCBIfam" id="TIGR03980">
    <property type="entry name" value="prismane_assoc"/>
    <property type="match status" value="1"/>
</dbReference>
<keyword evidence="3" id="KW-1185">Reference proteome</keyword>
<dbReference type="STRING" id="1121266.SAMN02745883_02027"/>
<evidence type="ECO:0000313" key="3">
    <source>
        <dbReference type="Proteomes" id="UP000184082"/>
    </source>
</evidence>
<protein>
    <submittedName>
        <fullName evidence="2">Hybrid cluster protein-associated redox disulfide domain-containing protein</fullName>
    </submittedName>
</protein>
<accession>A0A1M6SE14</accession>
<name>A0A1M6SE14_9FIRM</name>